<name>A0ABV7DEU4_9HYPH</name>
<accession>A0ABV7DEU4</accession>
<keyword evidence="2" id="KW-1185">Reference proteome</keyword>
<comment type="caution">
    <text evidence="1">The sequence shown here is derived from an EMBL/GenBank/DDBJ whole genome shotgun (WGS) entry which is preliminary data.</text>
</comment>
<proteinExistence type="predicted"/>
<reference evidence="2" key="1">
    <citation type="journal article" date="2019" name="Int. J. Syst. Evol. Microbiol.">
        <title>The Global Catalogue of Microorganisms (GCM) 10K type strain sequencing project: providing services to taxonomists for standard genome sequencing and annotation.</title>
        <authorList>
            <consortium name="The Broad Institute Genomics Platform"/>
            <consortium name="The Broad Institute Genome Sequencing Center for Infectious Disease"/>
            <person name="Wu L."/>
            <person name="Ma J."/>
        </authorList>
    </citation>
    <scope>NUCLEOTIDE SEQUENCE [LARGE SCALE GENOMIC DNA]</scope>
    <source>
        <strain evidence="2">KCTC 52677</strain>
    </source>
</reference>
<dbReference type="Proteomes" id="UP001595377">
    <property type="component" value="Unassembled WGS sequence"/>
</dbReference>
<feature type="non-terminal residue" evidence="1">
    <location>
        <position position="1"/>
    </location>
</feature>
<protein>
    <submittedName>
        <fullName evidence="1">Uncharacterized protein</fullName>
    </submittedName>
</protein>
<dbReference type="EMBL" id="JBHRSP010000011">
    <property type="protein sequence ID" value="MFC3072773.1"/>
    <property type="molecule type" value="Genomic_DNA"/>
</dbReference>
<organism evidence="1 2">
    <name type="scientific">Shinella pollutisoli</name>
    <dbReference type="NCBI Taxonomy" id="2250594"/>
    <lineage>
        <taxon>Bacteria</taxon>
        <taxon>Pseudomonadati</taxon>
        <taxon>Pseudomonadota</taxon>
        <taxon>Alphaproteobacteria</taxon>
        <taxon>Hyphomicrobiales</taxon>
        <taxon>Rhizobiaceae</taxon>
        <taxon>Shinella</taxon>
    </lineage>
</organism>
<gene>
    <name evidence="1" type="ORF">ACFOHH_06655</name>
</gene>
<evidence type="ECO:0000313" key="2">
    <source>
        <dbReference type="Proteomes" id="UP001595377"/>
    </source>
</evidence>
<evidence type="ECO:0000313" key="1">
    <source>
        <dbReference type="EMBL" id="MFC3072773.1"/>
    </source>
</evidence>
<sequence length="93" mass="10427">RHSSPWQPQRYGCHTLSTGPKEAASIVSAFPNYFGDVSLFLGRLKAICGKAGSAEYVLPKQETAPSRPQEVPDLSWFKQRHRRWNEGGKGKNK</sequence>